<dbReference type="SMART" id="SM00338">
    <property type="entry name" value="BRLZ"/>
    <property type="match status" value="1"/>
</dbReference>
<evidence type="ECO:0000259" key="3">
    <source>
        <dbReference type="PROSITE" id="PS50217"/>
    </source>
</evidence>
<dbReference type="AlphaFoldDB" id="A0A0C2XYP5"/>
<organism evidence="4 5">
    <name type="scientific">Serendipita vermifera MAFF 305830</name>
    <dbReference type="NCBI Taxonomy" id="933852"/>
    <lineage>
        <taxon>Eukaryota</taxon>
        <taxon>Fungi</taxon>
        <taxon>Dikarya</taxon>
        <taxon>Basidiomycota</taxon>
        <taxon>Agaricomycotina</taxon>
        <taxon>Agaricomycetes</taxon>
        <taxon>Sebacinales</taxon>
        <taxon>Serendipitaceae</taxon>
        <taxon>Serendipita</taxon>
    </lineage>
</organism>
<dbReference type="PANTHER" id="PTHR37616">
    <property type="entry name" value="BZIP TRANSCRIPTION FACTOR 60-LIKE"/>
    <property type="match status" value="1"/>
</dbReference>
<keyword evidence="1" id="KW-0175">Coiled coil</keyword>
<dbReference type="GO" id="GO:0003700">
    <property type="term" value="F:DNA-binding transcription factor activity"/>
    <property type="evidence" value="ECO:0007669"/>
    <property type="project" value="InterPro"/>
</dbReference>
<feature type="domain" description="BZIP" evidence="3">
    <location>
        <begin position="235"/>
        <end position="298"/>
    </location>
</feature>
<feature type="compositionally biased region" description="Low complexity" evidence="2">
    <location>
        <begin position="114"/>
        <end position="133"/>
    </location>
</feature>
<dbReference type="OrthoDB" id="5571888at2759"/>
<feature type="compositionally biased region" description="Polar residues" evidence="2">
    <location>
        <begin position="647"/>
        <end position="661"/>
    </location>
</feature>
<name>A0A0C2XYP5_SERVB</name>
<feature type="region of interest" description="Disordered" evidence="2">
    <location>
        <begin position="637"/>
        <end position="661"/>
    </location>
</feature>
<protein>
    <recommendedName>
        <fullName evidence="3">BZIP domain-containing protein</fullName>
    </recommendedName>
</protein>
<gene>
    <name evidence="4" type="ORF">M408DRAFT_18944</name>
</gene>
<feature type="coiled-coil region" evidence="1">
    <location>
        <begin position="260"/>
        <end position="308"/>
    </location>
</feature>
<feature type="compositionally biased region" description="Acidic residues" evidence="2">
    <location>
        <begin position="140"/>
        <end position="152"/>
    </location>
</feature>
<dbReference type="CDD" id="cd14810">
    <property type="entry name" value="bZIP_u1"/>
    <property type="match status" value="1"/>
</dbReference>
<dbReference type="Pfam" id="PF00170">
    <property type="entry name" value="bZIP_1"/>
    <property type="match status" value="1"/>
</dbReference>
<reference evidence="4 5" key="1">
    <citation type="submission" date="2014-04" db="EMBL/GenBank/DDBJ databases">
        <authorList>
            <consortium name="DOE Joint Genome Institute"/>
            <person name="Kuo A."/>
            <person name="Zuccaro A."/>
            <person name="Kohler A."/>
            <person name="Nagy L.G."/>
            <person name="Floudas D."/>
            <person name="Copeland A."/>
            <person name="Barry K.W."/>
            <person name="Cichocki N."/>
            <person name="Veneault-Fourrey C."/>
            <person name="LaButti K."/>
            <person name="Lindquist E.A."/>
            <person name="Lipzen A."/>
            <person name="Lundell T."/>
            <person name="Morin E."/>
            <person name="Murat C."/>
            <person name="Sun H."/>
            <person name="Tunlid A."/>
            <person name="Henrissat B."/>
            <person name="Grigoriev I.V."/>
            <person name="Hibbett D.S."/>
            <person name="Martin F."/>
            <person name="Nordberg H.P."/>
            <person name="Cantor M.N."/>
            <person name="Hua S.X."/>
        </authorList>
    </citation>
    <scope>NUCLEOTIDE SEQUENCE [LARGE SCALE GENOMIC DNA]</scope>
    <source>
        <strain evidence="4 5">MAFF 305830</strain>
    </source>
</reference>
<dbReference type="EMBL" id="KN824277">
    <property type="protein sequence ID" value="KIM33977.1"/>
    <property type="molecule type" value="Genomic_DNA"/>
</dbReference>
<keyword evidence="5" id="KW-1185">Reference proteome</keyword>
<evidence type="ECO:0000313" key="4">
    <source>
        <dbReference type="EMBL" id="KIM33977.1"/>
    </source>
</evidence>
<evidence type="ECO:0000313" key="5">
    <source>
        <dbReference type="Proteomes" id="UP000054097"/>
    </source>
</evidence>
<evidence type="ECO:0000256" key="1">
    <source>
        <dbReference type="SAM" id="Coils"/>
    </source>
</evidence>
<accession>A0A0C2XYP5</accession>
<dbReference type="Proteomes" id="UP000054097">
    <property type="component" value="Unassembled WGS sequence"/>
</dbReference>
<reference evidence="5" key="2">
    <citation type="submission" date="2015-01" db="EMBL/GenBank/DDBJ databases">
        <title>Evolutionary Origins and Diversification of the Mycorrhizal Mutualists.</title>
        <authorList>
            <consortium name="DOE Joint Genome Institute"/>
            <consortium name="Mycorrhizal Genomics Consortium"/>
            <person name="Kohler A."/>
            <person name="Kuo A."/>
            <person name="Nagy L.G."/>
            <person name="Floudas D."/>
            <person name="Copeland A."/>
            <person name="Barry K.W."/>
            <person name="Cichocki N."/>
            <person name="Veneault-Fourrey C."/>
            <person name="LaButti K."/>
            <person name="Lindquist E.A."/>
            <person name="Lipzen A."/>
            <person name="Lundell T."/>
            <person name="Morin E."/>
            <person name="Murat C."/>
            <person name="Riley R."/>
            <person name="Ohm R."/>
            <person name="Sun H."/>
            <person name="Tunlid A."/>
            <person name="Henrissat B."/>
            <person name="Grigoriev I.V."/>
            <person name="Hibbett D.S."/>
            <person name="Martin F."/>
        </authorList>
    </citation>
    <scope>NUCLEOTIDE SEQUENCE [LARGE SCALE GENOMIC DNA]</scope>
    <source>
        <strain evidence="5">MAFF 305830</strain>
    </source>
</reference>
<dbReference type="SUPFAM" id="SSF57959">
    <property type="entry name" value="Leucine zipper domain"/>
    <property type="match status" value="1"/>
</dbReference>
<dbReference type="HOGENOM" id="CLU_389843_0_0_1"/>
<dbReference type="InterPro" id="IPR004827">
    <property type="entry name" value="bZIP"/>
</dbReference>
<dbReference type="PANTHER" id="PTHR37616:SF2">
    <property type="entry name" value="BZIP DOMAIN-CONTAINING PROTEIN"/>
    <property type="match status" value="1"/>
</dbReference>
<sequence>MSQKPQPAFGLNNNDDFTFLDHYVDPSWATLDTASGGVDENIFAGLPDFAKEPLFLEPLPFDLGSYVTPMSTENPSISTKDIFSPVAPQPLASTSAERAASTNNGFDLSLSNFSDSASPADSHSPSQSASAQADEPHTESEDDSDDQDAEDDFMSRKKSTSTRGRVPSASAKSKRAANKPKPYPRVSDVVRDAPHRVAAIDSKRQPATTELKGSVRTGEATEDDWRPTMEEYQKMSSKEKRQLRNKISARNFRVRRKEYITTLEDEVAVRDQQLETYREELTSTKSENSELRKEIERLRKEIMEGRAGGSIFDTPAPESKATVLAQTNGRATRGSKNVVARPNRNKDLPSSGSTRGFWGGATLGGTTPVHTTLIPDFDISTLSGKPRNLQENLNPLLNLAPSNREDNAPHLPLFTSGLDGLHNFTLKGLDTDRMQLWSRMAREAGAAQAAREKLAIASPTSSLNSTAGSSGYSPPSALSQLSVSPLFLLSPAKAGSQASGKEVSNALTPTASQAVLATSITNSVTNKLMGALWGAFAPKQTLDLDKVKRVLEGKAELRVVDVEKSSAAALEEGIKAMNIGRLTPKPEVRKNSVEALEEGLKSMSLASNRLEATMAHRKECGKLAAATAASSVALFQRPMRAGHSPTPVHQPSSKQTVTAQH</sequence>
<feature type="region of interest" description="Disordered" evidence="2">
    <location>
        <begin position="110"/>
        <end position="227"/>
    </location>
</feature>
<proteinExistence type="predicted"/>
<dbReference type="PROSITE" id="PS50217">
    <property type="entry name" value="BZIP"/>
    <property type="match status" value="1"/>
</dbReference>
<dbReference type="PROSITE" id="PS00036">
    <property type="entry name" value="BZIP_BASIC"/>
    <property type="match status" value="1"/>
</dbReference>
<dbReference type="InterPro" id="IPR046347">
    <property type="entry name" value="bZIP_sf"/>
</dbReference>
<dbReference type="Gene3D" id="1.20.5.170">
    <property type="match status" value="1"/>
</dbReference>
<dbReference type="STRING" id="933852.A0A0C2XYP5"/>
<evidence type="ECO:0000256" key="2">
    <source>
        <dbReference type="SAM" id="MobiDB-lite"/>
    </source>
</evidence>